<protein>
    <submittedName>
        <fullName evidence="3">T9SS type A sorting domain-containing protein</fullName>
    </submittedName>
</protein>
<reference evidence="3 4" key="1">
    <citation type="submission" date="2020-07" db="EMBL/GenBank/DDBJ databases">
        <authorList>
            <person name="Sun Q."/>
        </authorList>
    </citation>
    <scope>NUCLEOTIDE SEQUENCE [LARGE SCALE GENOMIC DNA]</scope>
    <source>
        <strain evidence="3 4">MAH-1</strain>
    </source>
</reference>
<gene>
    <name evidence="3" type="ORF">HZF10_06845</name>
</gene>
<dbReference type="Proteomes" id="UP000535020">
    <property type="component" value="Unassembled WGS sequence"/>
</dbReference>
<sequence>MVTVTLPADAANKDGFGFRIVSIFDPAGTDYAPVAAASTYGPGGAWRIDNFTVTGTSLGTHQNQIAGLKLYPNPVTNGVLNVTTDNNEIKEVTVFDVLGKQVVKASTEQVVNVSNLKTGVYMVKVTEAGKTATRKLVIK</sequence>
<evidence type="ECO:0000313" key="3">
    <source>
        <dbReference type="EMBL" id="NYA70631.1"/>
    </source>
</evidence>
<keyword evidence="1" id="KW-0732">Signal</keyword>
<accession>A0A7Y8Y117</accession>
<keyword evidence="4" id="KW-1185">Reference proteome</keyword>
<dbReference type="InterPro" id="IPR026444">
    <property type="entry name" value="Secre_tail"/>
</dbReference>
<comment type="caution">
    <text evidence="3">The sequence shown here is derived from an EMBL/GenBank/DDBJ whole genome shotgun (WGS) entry which is preliminary data.</text>
</comment>
<dbReference type="Pfam" id="PF18962">
    <property type="entry name" value="Por_Secre_tail"/>
    <property type="match status" value="1"/>
</dbReference>
<organism evidence="3 4">
    <name type="scientific">Flavobacterium agri</name>
    <dbReference type="NCBI Taxonomy" id="2743471"/>
    <lineage>
        <taxon>Bacteria</taxon>
        <taxon>Pseudomonadati</taxon>
        <taxon>Bacteroidota</taxon>
        <taxon>Flavobacteriia</taxon>
        <taxon>Flavobacteriales</taxon>
        <taxon>Flavobacteriaceae</taxon>
        <taxon>Flavobacterium</taxon>
    </lineage>
</organism>
<evidence type="ECO:0000256" key="1">
    <source>
        <dbReference type="ARBA" id="ARBA00022729"/>
    </source>
</evidence>
<evidence type="ECO:0000259" key="2">
    <source>
        <dbReference type="Pfam" id="PF18962"/>
    </source>
</evidence>
<dbReference type="EMBL" id="JACBJI010000002">
    <property type="protein sequence ID" value="NYA70631.1"/>
    <property type="molecule type" value="Genomic_DNA"/>
</dbReference>
<evidence type="ECO:0000313" key="4">
    <source>
        <dbReference type="Proteomes" id="UP000535020"/>
    </source>
</evidence>
<dbReference type="AlphaFoldDB" id="A0A7Y8Y117"/>
<dbReference type="NCBIfam" id="TIGR04183">
    <property type="entry name" value="Por_Secre_tail"/>
    <property type="match status" value="1"/>
</dbReference>
<proteinExistence type="predicted"/>
<name>A0A7Y8Y117_9FLAO</name>
<feature type="domain" description="Secretion system C-terminal sorting" evidence="2">
    <location>
        <begin position="70"/>
        <end position="138"/>
    </location>
</feature>